<organism evidence="9 10">
    <name type="scientific">Phialocephala subalpina</name>
    <dbReference type="NCBI Taxonomy" id="576137"/>
    <lineage>
        <taxon>Eukaryota</taxon>
        <taxon>Fungi</taxon>
        <taxon>Dikarya</taxon>
        <taxon>Ascomycota</taxon>
        <taxon>Pezizomycotina</taxon>
        <taxon>Leotiomycetes</taxon>
        <taxon>Helotiales</taxon>
        <taxon>Mollisiaceae</taxon>
        <taxon>Phialocephala</taxon>
        <taxon>Phialocephala fortinii species complex</taxon>
    </lineage>
</organism>
<evidence type="ECO:0000256" key="4">
    <source>
        <dbReference type="ARBA" id="ARBA00023136"/>
    </source>
</evidence>
<dbReference type="GO" id="GO:0016020">
    <property type="term" value="C:membrane"/>
    <property type="evidence" value="ECO:0007669"/>
    <property type="project" value="UniProtKB-SubCell"/>
</dbReference>
<evidence type="ECO:0000256" key="2">
    <source>
        <dbReference type="ARBA" id="ARBA00022692"/>
    </source>
</evidence>
<keyword evidence="3 7" id="KW-1133">Transmembrane helix</keyword>
<feature type="region of interest" description="Disordered" evidence="6">
    <location>
        <begin position="328"/>
        <end position="358"/>
    </location>
</feature>
<dbReference type="EMBL" id="FJOG01000008">
    <property type="protein sequence ID" value="CZR56522.1"/>
    <property type="molecule type" value="Genomic_DNA"/>
</dbReference>
<dbReference type="AlphaFoldDB" id="A0A1L7WUQ7"/>
<feature type="transmembrane region" description="Helical" evidence="7">
    <location>
        <begin position="124"/>
        <end position="152"/>
    </location>
</feature>
<name>A0A1L7WUQ7_9HELO</name>
<feature type="domain" description="Rhodopsin" evidence="8">
    <location>
        <begin position="27"/>
        <end position="270"/>
    </location>
</feature>
<keyword evidence="10" id="KW-1185">Reference proteome</keyword>
<keyword evidence="2 7" id="KW-0812">Transmembrane</keyword>
<evidence type="ECO:0000256" key="1">
    <source>
        <dbReference type="ARBA" id="ARBA00004141"/>
    </source>
</evidence>
<dbReference type="InterPro" id="IPR049326">
    <property type="entry name" value="Rhodopsin_dom_fungi"/>
</dbReference>
<evidence type="ECO:0000256" key="6">
    <source>
        <dbReference type="SAM" id="MobiDB-lite"/>
    </source>
</evidence>
<comment type="subcellular location">
    <subcellularLocation>
        <location evidence="1">Membrane</location>
        <topology evidence="1">Multi-pass membrane protein</topology>
    </subcellularLocation>
</comment>
<dbReference type="Proteomes" id="UP000184330">
    <property type="component" value="Unassembled WGS sequence"/>
</dbReference>
<reference evidence="9 10" key="1">
    <citation type="submission" date="2016-03" db="EMBL/GenBank/DDBJ databases">
        <authorList>
            <person name="Ploux O."/>
        </authorList>
    </citation>
    <scope>NUCLEOTIDE SEQUENCE [LARGE SCALE GENOMIC DNA]</scope>
    <source>
        <strain evidence="9 10">UAMH 11012</strain>
    </source>
</reference>
<feature type="transmembrane region" description="Helical" evidence="7">
    <location>
        <begin position="209"/>
        <end position="234"/>
    </location>
</feature>
<sequence length="358" mass="39834">MATENHGYKLRIIAIICYIVAFIGVALRFYVRKFVVGRLALEDWLMAVGLALYTMYISFVFVGLHYGTGQHHRDLPNHNIIMAVRYWYFCEWAYVLTTTVIKYAVGVFYLRIMVERWQVLVVKFVMWTVVIFGIAYFGCVTAQCVPVPFIWLRYQVPETYQGSCLPDPVTLWGTYLHSILSASGDWTLGLLPVALLWNAKMGWGTKAMICLVLGLGAIASTSTLVRLSVIHTIIDLDDFLWDTLGTIWSTVEPGVALLAAGLATIRPLLRSLFPTLFSSAMNLGIPSVSTVSALEYCSQRAEAMIESNDCSRPPILLHIHPIRSPPPIPFSPPSLQPPFSPASPRSPVLGEDVEEGGC</sequence>
<dbReference type="PANTHER" id="PTHR33048:SF96">
    <property type="entry name" value="INTEGRAL MEMBRANE PROTEIN"/>
    <property type="match status" value="1"/>
</dbReference>
<dbReference type="OrthoDB" id="3923077at2759"/>
<dbReference type="InterPro" id="IPR052337">
    <property type="entry name" value="SAT4-like"/>
</dbReference>
<feature type="transmembrane region" description="Helical" evidence="7">
    <location>
        <begin position="12"/>
        <end position="31"/>
    </location>
</feature>
<evidence type="ECO:0000259" key="8">
    <source>
        <dbReference type="Pfam" id="PF20684"/>
    </source>
</evidence>
<keyword evidence="4 7" id="KW-0472">Membrane</keyword>
<evidence type="ECO:0000256" key="5">
    <source>
        <dbReference type="ARBA" id="ARBA00038359"/>
    </source>
</evidence>
<protein>
    <submittedName>
        <fullName evidence="9">Related to integral membrane protein</fullName>
    </submittedName>
</protein>
<feature type="transmembrane region" description="Helical" evidence="7">
    <location>
        <begin position="43"/>
        <end position="66"/>
    </location>
</feature>
<accession>A0A1L7WUQ7</accession>
<dbReference type="PANTHER" id="PTHR33048">
    <property type="entry name" value="PTH11-LIKE INTEGRAL MEMBRANE PROTEIN (AFU_ORTHOLOGUE AFUA_5G11245)"/>
    <property type="match status" value="1"/>
</dbReference>
<proteinExistence type="inferred from homology"/>
<evidence type="ECO:0000256" key="3">
    <source>
        <dbReference type="ARBA" id="ARBA00022989"/>
    </source>
</evidence>
<feature type="compositionally biased region" description="Pro residues" evidence="6">
    <location>
        <begin position="328"/>
        <end position="341"/>
    </location>
</feature>
<evidence type="ECO:0000256" key="7">
    <source>
        <dbReference type="SAM" id="Phobius"/>
    </source>
</evidence>
<dbReference type="Pfam" id="PF20684">
    <property type="entry name" value="Fung_rhodopsin"/>
    <property type="match status" value="1"/>
</dbReference>
<gene>
    <name evidence="9" type="ORF">PAC_06411</name>
</gene>
<evidence type="ECO:0000313" key="9">
    <source>
        <dbReference type="EMBL" id="CZR56522.1"/>
    </source>
</evidence>
<feature type="transmembrane region" description="Helical" evidence="7">
    <location>
        <begin position="86"/>
        <end position="112"/>
    </location>
</feature>
<comment type="similarity">
    <text evidence="5">Belongs to the SAT4 family.</text>
</comment>
<evidence type="ECO:0000313" key="10">
    <source>
        <dbReference type="Proteomes" id="UP000184330"/>
    </source>
</evidence>